<dbReference type="RefSeq" id="WP_264793364.1">
    <property type="nucleotide sequence ID" value="NZ_AP026867.1"/>
</dbReference>
<proteinExistence type="predicted"/>
<dbReference type="KEGG" id="aup:AsAng_0029860"/>
<feature type="domain" description="LysM" evidence="1">
    <location>
        <begin position="60"/>
        <end position="104"/>
    </location>
</feature>
<dbReference type="InterPro" id="IPR036779">
    <property type="entry name" value="LysM_dom_sf"/>
</dbReference>
<keyword evidence="3" id="KW-1185">Reference proteome</keyword>
<reference evidence="2" key="1">
    <citation type="submission" date="2022-09" db="EMBL/GenBank/DDBJ databases">
        <title>Aureispira anguillicida sp. nov., isolated from Leptocephalus of Japanese eel Anguilla japonica.</title>
        <authorList>
            <person name="Yuasa K."/>
            <person name="Mekata T."/>
            <person name="Ikunari K."/>
        </authorList>
    </citation>
    <scope>NUCLEOTIDE SEQUENCE</scope>
    <source>
        <strain evidence="2">EL160426</strain>
    </source>
</reference>
<evidence type="ECO:0000313" key="2">
    <source>
        <dbReference type="EMBL" id="BDS12267.1"/>
    </source>
</evidence>
<dbReference type="AlphaFoldDB" id="A0A916DU07"/>
<evidence type="ECO:0000313" key="3">
    <source>
        <dbReference type="Proteomes" id="UP001060919"/>
    </source>
</evidence>
<dbReference type="EMBL" id="AP026867">
    <property type="protein sequence ID" value="BDS12267.1"/>
    <property type="molecule type" value="Genomic_DNA"/>
</dbReference>
<evidence type="ECO:0000259" key="1">
    <source>
        <dbReference type="PROSITE" id="PS51782"/>
    </source>
</evidence>
<dbReference type="Pfam" id="PF01476">
    <property type="entry name" value="LysM"/>
    <property type="match status" value="2"/>
</dbReference>
<organism evidence="2 3">
    <name type="scientific">Aureispira anguillae</name>
    <dbReference type="NCBI Taxonomy" id="2864201"/>
    <lineage>
        <taxon>Bacteria</taxon>
        <taxon>Pseudomonadati</taxon>
        <taxon>Bacteroidota</taxon>
        <taxon>Saprospiria</taxon>
        <taxon>Saprospirales</taxon>
        <taxon>Saprospiraceae</taxon>
        <taxon>Aureispira</taxon>
    </lineage>
</organism>
<accession>A0A916DU07</accession>
<dbReference type="InterPro" id="IPR018392">
    <property type="entry name" value="LysM"/>
</dbReference>
<sequence length="302" mass="34521">MKVYYSLFFLFLFQATMDAQTDGFAEFSMDQLGIQAYQPKEQVKTADSLYVQVENGQKYLLHTIHPGQTLYAIKKFYGIDLSDIYYSNPNLETNGLKIGQKIRIPLVNKAIKRFVGESFVDTSYIPVYYKVRTSETLYRISKIYFRLPSEILKSRNQLVTDHLSEHQILHIGWIDKKGIPDSLKNFTGLSGILGEESQKNKYRYEVNFNGKNEQVLQGTACWDKAMSLSAKNKLYVMCSYVPKGGVVKIENPMTNRHLYAKVVAPKPENSFTQESIVMLTPTVAKALGGLDSRFYVKVSYCK</sequence>
<gene>
    <name evidence="2" type="ORF">AsAng_0029860</name>
</gene>
<dbReference type="Gene3D" id="3.10.350.10">
    <property type="entry name" value="LysM domain"/>
    <property type="match status" value="1"/>
</dbReference>
<dbReference type="PROSITE" id="PS51782">
    <property type="entry name" value="LYSM"/>
    <property type="match status" value="1"/>
</dbReference>
<dbReference type="SMART" id="SM00257">
    <property type="entry name" value="LysM"/>
    <property type="match status" value="2"/>
</dbReference>
<protein>
    <submittedName>
        <fullName evidence="2">LysM peptidoglycan-binding domain-containing protein</fullName>
    </submittedName>
</protein>
<dbReference type="CDD" id="cd00118">
    <property type="entry name" value="LysM"/>
    <property type="match status" value="1"/>
</dbReference>
<name>A0A916DU07_9BACT</name>
<dbReference type="SUPFAM" id="SSF54106">
    <property type="entry name" value="LysM domain"/>
    <property type="match status" value="1"/>
</dbReference>
<dbReference type="Proteomes" id="UP001060919">
    <property type="component" value="Chromosome"/>
</dbReference>